<keyword evidence="3" id="KW-1185">Reference proteome</keyword>
<dbReference type="Proteomes" id="UP001597296">
    <property type="component" value="Unassembled WGS sequence"/>
</dbReference>
<name>A0ABW5CCI9_9PROT</name>
<gene>
    <name evidence="2" type="ORF">ACFSNB_14440</name>
</gene>
<organism evidence="2 3">
    <name type="scientific">Phaeospirillum tilakii</name>
    <dbReference type="NCBI Taxonomy" id="741673"/>
    <lineage>
        <taxon>Bacteria</taxon>
        <taxon>Pseudomonadati</taxon>
        <taxon>Pseudomonadota</taxon>
        <taxon>Alphaproteobacteria</taxon>
        <taxon>Rhodospirillales</taxon>
        <taxon>Rhodospirillaceae</taxon>
        <taxon>Phaeospirillum</taxon>
    </lineage>
</organism>
<dbReference type="EMBL" id="JBHUIY010000033">
    <property type="protein sequence ID" value="MFD2235009.1"/>
    <property type="molecule type" value="Genomic_DNA"/>
</dbReference>
<protein>
    <recommendedName>
        <fullName evidence="4">Heavy-metal resistance</fullName>
    </recommendedName>
</protein>
<sequence length="140" mass="15744">MTRNHRHLLLLLGLGAAALIWATFPPSEIALSDACTPLPGPAQWSSVLYSGPFWRRQLAAVEAEQLDLLSYPARRARLEAEAETARRLSPIESKMERLSQGQGEDPAVKERQEAERHAARLKRAIWLTECAGRIHQRLNE</sequence>
<reference evidence="3" key="1">
    <citation type="journal article" date="2019" name="Int. J. Syst. Evol. Microbiol.">
        <title>The Global Catalogue of Microorganisms (GCM) 10K type strain sequencing project: providing services to taxonomists for standard genome sequencing and annotation.</title>
        <authorList>
            <consortium name="The Broad Institute Genomics Platform"/>
            <consortium name="The Broad Institute Genome Sequencing Center for Infectious Disease"/>
            <person name="Wu L."/>
            <person name="Ma J."/>
        </authorList>
    </citation>
    <scope>NUCLEOTIDE SEQUENCE [LARGE SCALE GENOMIC DNA]</scope>
    <source>
        <strain evidence="3">KCTC 15012</strain>
    </source>
</reference>
<evidence type="ECO:0000313" key="2">
    <source>
        <dbReference type="EMBL" id="MFD2235009.1"/>
    </source>
</evidence>
<evidence type="ECO:0008006" key="4">
    <source>
        <dbReference type="Google" id="ProtNLM"/>
    </source>
</evidence>
<accession>A0ABW5CCI9</accession>
<evidence type="ECO:0000313" key="3">
    <source>
        <dbReference type="Proteomes" id="UP001597296"/>
    </source>
</evidence>
<dbReference type="RefSeq" id="WP_377317785.1">
    <property type="nucleotide sequence ID" value="NZ_JBHUIY010000033.1"/>
</dbReference>
<evidence type="ECO:0000256" key="1">
    <source>
        <dbReference type="SAM" id="MobiDB-lite"/>
    </source>
</evidence>
<comment type="caution">
    <text evidence="2">The sequence shown here is derived from an EMBL/GenBank/DDBJ whole genome shotgun (WGS) entry which is preliminary data.</text>
</comment>
<feature type="region of interest" description="Disordered" evidence="1">
    <location>
        <begin position="89"/>
        <end position="108"/>
    </location>
</feature>
<proteinExistence type="predicted"/>